<proteinExistence type="predicted"/>
<evidence type="ECO:0000256" key="1">
    <source>
        <dbReference type="SAM" id="Phobius"/>
    </source>
</evidence>
<sequence length="159" mass="17635">MKNLPWLSSLLLLLAYMGFGAFLHSRHSSDLIWGFALVYAVFEAALLTIMWKPLRDFFLLGFQSDVGYTVMALVVASLAVVVVSWIQIFIYFLVMLAAALLLRVDLLIRDTGNSLAFVTILCLSLMGLGLSRLTTELLATGLMMTHFAETQAVIGLWTL</sequence>
<keyword evidence="1" id="KW-0472">Membrane</keyword>
<comment type="caution">
    <text evidence="2">The sequence shown here is derived from an EMBL/GenBank/DDBJ whole genome shotgun (WGS) entry which is preliminary data.</text>
</comment>
<keyword evidence="1" id="KW-1133">Transmembrane helix</keyword>
<accession>A0A947DCX2</accession>
<feature type="transmembrane region" description="Helical" evidence="1">
    <location>
        <begin position="6"/>
        <end position="24"/>
    </location>
</feature>
<dbReference type="AlphaFoldDB" id="A0A947DCX2"/>
<name>A0A947DCX2_9CYAN</name>
<evidence type="ECO:0000313" key="3">
    <source>
        <dbReference type="Proteomes" id="UP000717364"/>
    </source>
</evidence>
<feature type="transmembrane region" description="Helical" evidence="1">
    <location>
        <begin position="71"/>
        <end position="102"/>
    </location>
</feature>
<reference evidence="2" key="1">
    <citation type="submission" date="2020-11" db="EMBL/GenBank/DDBJ databases">
        <authorList>
            <person name="Konstantinou D."/>
            <person name="Gkelis S."/>
            <person name="Popin R."/>
            <person name="Fewer D."/>
            <person name="Sivonen K."/>
        </authorList>
    </citation>
    <scope>NUCLEOTIDE SEQUENCE</scope>
    <source>
        <strain evidence="2">TAU-MAC 1115</strain>
    </source>
</reference>
<organism evidence="2 3">
    <name type="scientific">Leptothoe spongobia TAU-MAC 1115</name>
    <dbReference type="NCBI Taxonomy" id="1967444"/>
    <lineage>
        <taxon>Bacteria</taxon>
        <taxon>Bacillati</taxon>
        <taxon>Cyanobacteriota</taxon>
        <taxon>Cyanophyceae</taxon>
        <taxon>Nodosilineales</taxon>
        <taxon>Cymatolegaceae</taxon>
        <taxon>Leptothoe</taxon>
        <taxon>Leptothoe spongobia</taxon>
    </lineage>
</organism>
<keyword evidence="1" id="KW-0812">Transmembrane</keyword>
<feature type="transmembrane region" description="Helical" evidence="1">
    <location>
        <begin position="114"/>
        <end position="134"/>
    </location>
</feature>
<reference evidence="2" key="2">
    <citation type="journal article" date="2021" name="Mar. Drugs">
        <title>Genome Reduction and Secondary Metabolism of the Marine Sponge-Associated Cyanobacterium Leptothoe.</title>
        <authorList>
            <person name="Konstantinou D."/>
            <person name="Popin R.V."/>
            <person name="Fewer D.P."/>
            <person name="Sivonen K."/>
            <person name="Gkelis S."/>
        </authorList>
    </citation>
    <scope>NUCLEOTIDE SEQUENCE</scope>
    <source>
        <strain evidence="2">TAU-MAC 1115</strain>
    </source>
</reference>
<dbReference type="RefSeq" id="WP_215607252.1">
    <property type="nucleotide sequence ID" value="NZ_JADOES010000003.1"/>
</dbReference>
<keyword evidence="3" id="KW-1185">Reference proteome</keyword>
<feature type="transmembrane region" description="Helical" evidence="1">
    <location>
        <begin position="31"/>
        <end position="51"/>
    </location>
</feature>
<evidence type="ECO:0000313" key="2">
    <source>
        <dbReference type="EMBL" id="MBT9314179.1"/>
    </source>
</evidence>
<gene>
    <name evidence="2" type="ORF">IXB50_01920</name>
</gene>
<dbReference type="EMBL" id="JADOES010000003">
    <property type="protein sequence ID" value="MBT9314179.1"/>
    <property type="molecule type" value="Genomic_DNA"/>
</dbReference>
<protein>
    <submittedName>
        <fullName evidence="2">Uncharacterized protein</fullName>
    </submittedName>
</protein>
<dbReference type="Proteomes" id="UP000717364">
    <property type="component" value="Unassembled WGS sequence"/>
</dbReference>